<dbReference type="InterPro" id="IPR000014">
    <property type="entry name" value="PAS"/>
</dbReference>
<dbReference type="Gene3D" id="1.10.287.130">
    <property type="match status" value="1"/>
</dbReference>
<keyword evidence="3" id="KW-0597">Phosphoprotein</keyword>
<dbReference type="FunFam" id="1.10.287.130:FF:000001">
    <property type="entry name" value="Two-component sensor histidine kinase"/>
    <property type="match status" value="1"/>
</dbReference>
<dbReference type="InterPro" id="IPR050736">
    <property type="entry name" value="Sensor_HK_Regulatory"/>
</dbReference>
<evidence type="ECO:0000313" key="12">
    <source>
        <dbReference type="Proteomes" id="UP000002257"/>
    </source>
</evidence>
<dbReference type="PANTHER" id="PTHR43711">
    <property type="entry name" value="TWO-COMPONENT HISTIDINE KINASE"/>
    <property type="match status" value="1"/>
</dbReference>
<dbReference type="InterPro" id="IPR003661">
    <property type="entry name" value="HisK_dim/P_dom"/>
</dbReference>
<dbReference type="Pfam" id="PF00512">
    <property type="entry name" value="HisKA"/>
    <property type="match status" value="1"/>
</dbReference>
<evidence type="ECO:0000259" key="9">
    <source>
        <dbReference type="PROSITE" id="PS50109"/>
    </source>
</evidence>
<feature type="region of interest" description="Disordered" evidence="8">
    <location>
        <begin position="37"/>
        <end position="61"/>
    </location>
</feature>
<dbReference type="InterPro" id="IPR005467">
    <property type="entry name" value="His_kinase_dom"/>
</dbReference>
<evidence type="ECO:0000256" key="6">
    <source>
        <dbReference type="ARBA" id="ARBA00023012"/>
    </source>
</evidence>
<dbReference type="SUPFAM" id="SSF55874">
    <property type="entry name" value="ATPase domain of HSP90 chaperone/DNA topoisomerase II/histidine kinase"/>
    <property type="match status" value="1"/>
</dbReference>
<evidence type="ECO:0000256" key="5">
    <source>
        <dbReference type="ARBA" id="ARBA00022777"/>
    </source>
</evidence>
<dbReference type="CDD" id="cd00130">
    <property type="entry name" value="PAS"/>
    <property type="match status" value="1"/>
</dbReference>
<gene>
    <name evidence="11" type="ordered locus">Msil_1670</name>
</gene>
<feature type="domain" description="PAS" evidence="10">
    <location>
        <begin position="89"/>
        <end position="159"/>
    </location>
</feature>
<organism evidence="11 12">
    <name type="scientific">Methylocella silvestris (strain DSM 15510 / CIP 108128 / LMG 27833 / NCIMB 13906 / BL2)</name>
    <dbReference type="NCBI Taxonomy" id="395965"/>
    <lineage>
        <taxon>Bacteria</taxon>
        <taxon>Pseudomonadati</taxon>
        <taxon>Pseudomonadota</taxon>
        <taxon>Alphaproteobacteria</taxon>
        <taxon>Hyphomicrobiales</taxon>
        <taxon>Beijerinckiaceae</taxon>
        <taxon>Methylocella</taxon>
    </lineage>
</organism>
<evidence type="ECO:0000256" key="4">
    <source>
        <dbReference type="ARBA" id="ARBA00022679"/>
    </source>
</evidence>
<evidence type="ECO:0000313" key="11">
    <source>
        <dbReference type="EMBL" id="ACK50618.1"/>
    </source>
</evidence>
<keyword evidence="4" id="KW-0808">Transferase</keyword>
<dbReference type="SUPFAM" id="SSF47384">
    <property type="entry name" value="Homodimeric domain of signal transducing histidine kinase"/>
    <property type="match status" value="1"/>
</dbReference>
<keyword evidence="7" id="KW-0472">Membrane</keyword>
<dbReference type="InterPro" id="IPR004358">
    <property type="entry name" value="Sig_transdc_His_kin-like_C"/>
</dbReference>
<dbReference type="STRING" id="395965.Msil_1670"/>
<sequence>MGLPSNLEVLIARFIHAGAARARRLIESDRLEWDMGESPAPAHSGFARDRERGGMRPSPSSRLTLARAHLDAAMRRLRGQSRVAPAPLPAESFAALHESVGDVVLLHDRTGAVLSIAGNRQSLFGLPAADLMGRGFFEHVHVADRPIFLKAIGEASFSDAPITVALRLRASSLDRGDYAEPVFLWLDMRARRCGKHSPERSAVAIFRNVTDAHWRQDELDSAGTAADLSKDHFLANVSHELRTPLNAIIGFSEILGDADQAPRDPAKQREYAAIIHRSGQHLLSVVNSILDLSKIHSGSFDLSPSHFGVAPLVEVCCDMVKLEAQDRHIELKRVCPEGLPEIVGDKRACKQIVINLLSNAVKFTPAHGEVSISVSIEDETLLIAVADSGVGINEQDLARLGNPFFQARGALDRPFEGTGLGLSIVSGLVGLHGGSIAVASEPDQGTCVLVRLPVDCRAAVDKARPSAEIETIARYRRGDEEHDLVQKVMVKKIA</sequence>
<dbReference type="InterPro" id="IPR036097">
    <property type="entry name" value="HisK_dim/P_sf"/>
</dbReference>
<dbReference type="Proteomes" id="UP000002257">
    <property type="component" value="Chromosome"/>
</dbReference>
<evidence type="ECO:0000259" key="10">
    <source>
        <dbReference type="PROSITE" id="PS50112"/>
    </source>
</evidence>
<evidence type="ECO:0000256" key="2">
    <source>
        <dbReference type="ARBA" id="ARBA00012438"/>
    </source>
</evidence>
<feature type="domain" description="Histidine kinase" evidence="9">
    <location>
        <begin position="236"/>
        <end position="456"/>
    </location>
</feature>
<dbReference type="Gene3D" id="3.30.450.20">
    <property type="entry name" value="PAS domain"/>
    <property type="match status" value="1"/>
</dbReference>
<protein>
    <recommendedName>
        <fullName evidence="2">histidine kinase</fullName>
        <ecNumber evidence="2">2.7.13.3</ecNumber>
    </recommendedName>
</protein>
<dbReference type="SMART" id="SM00387">
    <property type="entry name" value="HATPase_c"/>
    <property type="match status" value="1"/>
</dbReference>
<dbReference type="SUPFAM" id="SSF55785">
    <property type="entry name" value="PYP-like sensor domain (PAS domain)"/>
    <property type="match status" value="1"/>
</dbReference>
<dbReference type="Gene3D" id="3.30.565.10">
    <property type="entry name" value="Histidine kinase-like ATPase, C-terminal domain"/>
    <property type="match status" value="1"/>
</dbReference>
<dbReference type="PROSITE" id="PS50109">
    <property type="entry name" value="HIS_KIN"/>
    <property type="match status" value="1"/>
</dbReference>
<dbReference type="OrthoDB" id="9801651at2"/>
<keyword evidence="12" id="KW-1185">Reference proteome</keyword>
<dbReference type="PANTHER" id="PTHR43711:SF1">
    <property type="entry name" value="HISTIDINE KINASE 1"/>
    <property type="match status" value="1"/>
</dbReference>
<dbReference type="InterPro" id="IPR036890">
    <property type="entry name" value="HATPase_C_sf"/>
</dbReference>
<dbReference type="InterPro" id="IPR035965">
    <property type="entry name" value="PAS-like_dom_sf"/>
</dbReference>
<dbReference type="PRINTS" id="PR00344">
    <property type="entry name" value="BCTRLSENSOR"/>
</dbReference>
<dbReference type="SMART" id="SM00388">
    <property type="entry name" value="HisKA"/>
    <property type="match status" value="1"/>
</dbReference>
<dbReference type="Pfam" id="PF02518">
    <property type="entry name" value="HATPase_c"/>
    <property type="match status" value="1"/>
</dbReference>
<keyword evidence="6" id="KW-0902">Two-component regulatory system</keyword>
<evidence type="ECO:0000256" key="7">
    <source>
        <dbReference type="ARBA" id="ARBA00023136"/>
    </source>
</evidence>
<reference evidence="11 12" key="1">
    <citation type="journal article" date="2010" name="J. Bacteriol.">
        <title>Complete genome sequence of the aerobic facultative methanotroph Methylocella silvestris BL2.</title>
        <authorList>
            <person name="Chen Y."/>
            <person name="Crombie A."/>
            <person name="Rahman M.T."/>
            <person name="Dedysh S.N."/>
            <person name="Liesack W."/>
            <person name="Stott M.B."/>
            <person name="Alam M."/>
            <person name="Theisen A.R."/>
            <person name="Murrell J.C."/>
            <person name="Dunfield P.F."/>
        </authorList>
    </citation>
    <scope>NUCLEOTIDE SEQUENCE [LARGE SCALE GENOMIC DNA]</scope>
    <source>
        <strain evidence="12">DSM 15510 / CIP 108128 / LMG 27833 / NCIMB 13906 / BL2</strain>
    </source>
</reference>
<dbReference type="AlphaFoldDB" id="B8EK78"/>
<dbReference type="eggNOG" id="COG2205">
    <property type="taxonomic scope" value="Bacteria"/>
</dbReference>
<name>B8EK78_METSB</name>
<proteinExistence type="predicted"/>
<dbReference type="CDD" id="cd16922">
    <property type="entry name" value="HATPase_EvgS-ArcB-TorS-like"/>
    <property type="match status" value="1"/>
</dbReference>
<dbReference type="EC" id="2.7.13.3" evidence="2"/>
<dbReference type="HOGENOM" id="CLU_551869_0_0_5"/>
<dbReference type="EMBL" id="CP001280">
    <property type="protein sequence ID" value="ACK50618.1"/>
    <property type="molecule type" value="Genomic_DNA"/>
</dbReference>
<dbReference type="CDD" id="cd00082">
    <property type="entry name" value="HisKA"/>
    <property type="match status" value="1"/>
</dbReference>
<dbReference type="FunFam" id="3.30.565.10:FF:000006">
    <property type="entry name" value="Sensor histidine kinase WalK"/>
    <property type="match status" value="1"/>
</dbReference>
<dbReference type="InterPro" id="IPR003594">
    <property type="entry name" value="HATPase_dom"/>
</dbReference>
<dbReference type="KEGG" id="msl:Msil_1670"/>
<evidence type="ECO:0000256" key="3">
    <source>
        <dbReference type="ARBA" id="ARBA00022553"/>
    </source>
</evidence>
<dbReference type="RefSeq" id="WP_012590688.1">
    <property type="nucleotide sequence ID" value="NC_011666.1"/>
</dbReference>
<keyword evidence="5 11" id="KW-0418">Kinase</keyword>
<dbReference type="PROSITE" id="PS50112">
    <property type="entry name" value="PAS"/>
    <property type="match status" value="1"/>
</dbReference>
<evidence type="ECO:0000256" key="8">
    <source>
        <dbReference type="SAM" id="MobiDB-lite"/>
    </source>
</evidence>
<comment type="catalytic activity">
    <reaction evidence="1">
        <text>ATP + protein L-histidine = ADP + protein N-phospho-L-histidine.</text>
        <dbReference type="EC" id="2.7.13.3"/>
    </reaction>
</comment>
<evidence type="ECO:0000256" key="1">
    <source>
        <dbReference type="ARBA" id="ARBA00000085"/>
    </source>
</evidence>
<dbReference type="GO" id="GO:0000155">
    <property type="term" value="F:phosphorelay sensor kinase activity"/>
    <property type="evidence" value="ECO:0007669"/>
    <property type="project" value="InterPro"/>
</dbReference>
<accession>B8EK78</accession>